<sequence>MAAFASQFALSLELTHLVPQIASVSGSVLRSVARQIRASGSDILVEDDLVAIFGRNRLDPLFESSFKTAVREKSVTPLAGLIDIVLEGGAGPTVDRSLSHPALLSSLAQLSLLAFAHDPEPLTQLLRRSLEGRAVGSNELPLLPQFDQLKGTLQAIGEQTTAYRWELVLAAIETRLVGGSVIQSDDILSTRSLPQAILQGLLDDLTAVQYFREHKVISIRTRCGIPTIVAWAHKLLGLTVSVICPYTDKNIKFGEGLDQVVITSLHYSCVPFMQEGCSITLLGDDGSDFSIRNAEEVTPTQITNCPHMLSGYGTAGLRYSGAIDAALQTSLAHWVLALCLREGGQRLEALKHASQLPTSGSVAASSVKIVEAATVLFHGFDLSVKLAESLLVGGPLSDKQVKRRLANAVLSAIGVPFDQSEEDSADEPCSFVSEPLGDNEELCLRLQATVFTLRDLTLALSFIHDIKDCHLLPLTLRAIVDRSSDEERAPASAADSWKILTAFLYGSEWCKDYHCDRSCVMSNNGWSLVLGTVLGSSPGNMLSSDHAFKGVPTRNQERARLVIDSFDQQISGRGMPIMRAQLSSNEASKKVDFKGQRFTTDNKVAARFTGTLSAMERLHMEIVQQIELDYGTTQPSYLRVGLRHMQSLYWGAIRLPSCRHINGSTITMPLPPHTRVVDGWKLGEIPRFMPSTVCLSSTAGNGVAQWVMLCCAAHIEGGTRETCPVTYVRSSNCCLDCAVQAVIRDRPGLVKLLIT</sequence>
<gene>
    <name evidence="1" type="ORF">AMS68_000826</name>
</gene>
<dbReference type="Proteomes" id="UP000503462">
    <property type="component" value="Chromosome 1"/>
</dbReference>
<organism evidence="1 2">
    <name type="scientific">Peltaster fructicola</name>
    <dbReference type="NCBI Taxonomy" id="286661"/>
    <lineage>
        <taxon>Eukaryota</taxon>
        <taxon>Fungi</taxon>
        <taxon>Dikarya</taxon>
        <taxon>Ascomycota</taxon>
        <taxon>Pezizomycotina</taxon>
        <taxon>Dothideomycetes</taxon>
        <taxon>Dothideomycetes incertae sedis</taxon>
        <taxon>Peltaster</taxon>
    </lineage>
</organism>
<dbReference type="AlphaFoldDB" id="A0A6H0XL08"/>
<dbReference type="OrthoDB" id="3944042at2759"/>
<protein>
    <submittedName>
        <fullName evidence="1">Uncharacterized protein</fullName>
    </submittedName>
</protein>
<evidence type="ECO:0000313" key="1">
    <source>
        <dbReference type="EMBL" id="QIW95308.1"/>
    </source>
</evidence>
<proteinExistence type="predicted"/>
<keyword evidence="2" id="KW-1185">Reference proteome</keyword>
<dbReference type="EMBL" id="CP051139">
    <property type="protein sequence ID" value="QIW95308.1"/>
    <property type="molecule type" value="Genomic_DNA"/>
</dbReference>
<reference evidence="1 2" key="1">
    <citation type="journal article" date="2016" name="Sci. Rep.">
        <title>Peltaster fructicola genome reveals evolution from an invasive phytopathogen to an ectophytic parasite.</title>
        <authorList>
            <person name="Xu C."/>
            <person name="Chen H."/>
            <person name="Gleason M.L."/>
            <person name="Xu J.R."/>
            <person name="Liu H."/>
            <person name="Zhang R."/>
            <person name="Sun G."/>
        </authorList>
    </citation>
    <scope>NUCLEOTIDE SEQUENCE [LARGE SCALE GENOMIC DNA]</scope>
    <source>
        <strain evidence="1 2">LNHT1506</strain>
    </source>
</reference>
<evidence type="ECO:0000313" key="2">
    <source>
        <dbReference type="Proteomes" id="UP000503462"/>
    </source>
</evidence>
<name>A0A6H0XL08_9PEZI</name>
<accession>A0A6H0XL08</accession>